<dbReference type="PANTHER" id="PTHR23086">
    <property type="entry name" value="PHOSPHATIDYLINOSITOL-4-PHOSPHATE 5-KINASE"/>
    <property type="match status" value="1"/>
</dbReference>
<dbReference type="PANTHER" id="PTHR23086:SF8">
    <property type="entry name" value="PHOSPHATIDYLINOSITOL 5-PHOSPHATE 4-KINASE, ISOFORM A"/>
    <property type="match status" value="1"/>
</dbReference>
<evidence type="ECO:0000313" key="4">
    <source>
        <dbReference type="EMBL" id="NDV33390.1"/>
    </source>
</evidence>
<protein>
    <recommendedName>
        <fullName evidence="3">PIPK domain-containing protein</fullName>
    </recommendedName>
</protein>
<feature type="compositionally biased region" description="Polar residues" evidence="2">
    <location>
        <begin position="284"/>
        <end position="293"/>
    </location>
</feature>
<dbReference type="GO" id="GO:0005524">
    <property type="term" value="F:ATP binding"/>
    <property type="evidence" value="ECO:0007669"/>
    <property type="project" value="UniProtKB-UniRule"/>
</dbReference>
<keyword evidence="1" id="KW-0547">Nucleotide-binding</keyword>
<evidence type="ECO:0000259" key="3">
    <source>
        <dbReference type="PROSITE" id="PS51455"/>
    </source>
</evidence>
<dbReference type="AlphaFoldDB" id="A0A6B2L922"/>
<keyword evidence="1" id="KW-0808">Transferase</keyword>
<dbReference type="Pfam" id="PF01504">
    <property type="entry name" value="PIP5K"/>
    <property type="match status" value="2"/>
</dbReference>
<dbReference type="InterPro" id="IPR027483">
    <property type="entry name" value="PInositol-4-P-4/5-kinase_C_sf"/>
</dbReference>
<dbReference type="InterPro" id="IPR027484">
    <property type="entry name" value="PInositol-4-P-5-kinase_N"/>
</dbReference>
<dbReference type="SUPFAM" id="SSF56104">
    <property type="entry name" value="SAICAR synthase-like"/>
    <property type="match status" value="1"/>
</dbReference>
<accession>A0A6B2L922</accession>
<dbReference type="PROSITE" id="PS51455">
    <property type="entry name" value="PIPK"/>
    <property type="match status" value="1"/>
</dbReference>
<reference evidence="4" key="1">
    <citation type="journal article" date="2020" name="J. Eukaryot. Microbiol.">
        <title>De novo Sequencing, Assembly and Annotation of the Transcriptome for the Free-Living Testate Amoeba Arcella intermedia.</title>
        <authorList>
            <person name="Ribeiro G.M."/>
            <person name="Porfirio-Sousa A.L."/>
            <person name="Maurer-Alcala X.X."/>
            <person name="Katz L.A."/>
            <person name="Lahr D.J.G."/>
        </authorList>
    </citation>
    <scope>NUCLEOTIDE SEQUENCE</scope>
</reference>
<dbReference type="GO" id="GO:0005886">
    <property type="term" value="C:plasma membrane"/>
    <property type="evidence" value="ECO:0007669"/>
    <property type="project" value="TreeGrafter"/>
</dbReference>
<keyword evidence="1" id="KW-0418">Kinase</keyword>
<feature type="region of interest" description="Disordered" evidence="2">
    <location>
        <begin position="279"/>
        <end position="319"/>
    </location>
</feature>
<evidence type="ECO:0000256" key="1">
    <source>
        <dbReference type="PROSITE-ProRule" id="PRU00781"/>
    </source>
</evidence>
<dbReference type="Gene3D" id="3.30.800.10">
    <property type="entry name" value="Phosphatidylinositol Phosphate Kinase II Beta"/>
    <property type="match status" value="1"/>
</dbReference>
<feature type="domain" description="PIPK" evidence="3">
    <location>
        <begin position="1"/>
        <end position="275"/>
    </location>
</feature>
<dbReference type="EMBL" id="GIBP01004421">
    <property type="protein sequence ID" value="NDV33390.1"/>
    <property type="molecule type" value="Transcribed_RNA"/>
</dbReference>
<proteinExistence type="predicted"/>
<name>A0A6B2L922_9EUKA</name>
<organism evidence="4">
    <name type="scientific">Arcella intermedia</name>
    <dbReference type="NCBI Taxonomy" id="1963864"/>
    <lineage>
        <taxon>Eukaryota</taxon>
        <taxon>Amoebozoa</taxon>
        <taxon>Tubulinea</taxon>
        <taxon>Elardia</taxon>
        <taxon>Arcellinida</taxon>
        <taxon>Sphaerothecina</taxon>
        <taxon>Arcellidae</taxon>
        <taxon>Arcella</taxon>
    </lineage>
</organism>
<dbReference type="SMART" id="SM00330">
    <property type="entry name" value="PIPKc"/>
    <property type="match status" value="1"/>
</dbReference>
<dbReference type="CDD" id="cd00139">
    <property type="entry name" value="PIPKc"/>
    <property type="match status" value="1"/>
</dbReference>
<keyword evidence="1" id="KW-0067">ATP-binding</keyword>
<dbReference type="GO" id="GO:0016308">
    <property type="term" value="F:1-phosphatidylinositol-4-phosphate 5-kinase activity"/>
    <property type="evidence" value="ECO:0007669"/>
    <property type="project" value="TreeGrafter"/>
</dbReference>
<dbReference type="Gene3D" id="3.30.810.10">
    <property type="entry name" value="2-Layer Sandwich"/>
    <property type="match status" value="1"/>
</dbReference>
<dbReference type="GO" id="GO:0046854">
    <property type="term" value="P:phosphatidylinositol phosphate biosynthetic process"/>
    <property type="evidence" value="ECO:0007669"/>
    <property type="project" value="TreeGrafter"/>
</dbReference>
<sequence>MSFRVCDYSPLVFEELRLLQGIPNEMFLESFVGPSSEETMTKSNAKSDSYFYKTADERFLIKTIVYPEVCALLSLLKDYYKHLVMYPKSFLVKICGMWRIKDDEREDIWIIVMKNTFPPSFKMEETYDLKGRKAKPGSKLATEGDVKRDNQYSPILFQEEDKLFFISQIQHDVELLRSHKMMDYSLLIGIHTGPLDADSMPSNFLRGDSFRNIQNSNSYTLKYIWINIIDILTVYNTQKKIANLFKTKLFERDSLSTVDSEFYATRFLNFATTSLINSEEDTKLPQQNSTTSSPLPPDLKESPTLLSPPPSLDQLNNEM</sequence>
<dbReference type="InterPro" id="IPR023610">
    <property type="entry name" value="PInositol-4/5-P-5/4-kinase"/>
</dbReference>
<evidence type="ECO:0000256" key="2">
    <source>
        <dbReference type="SAM" id="MobiDB-lite"/>
    </source>
</evidence>
<dbReference type="InterPro" id="IPR002498">
    <property type="entry name" value="PInositol-4-P-4/5-kinase_core"/>
</dbReference>